<evidence type="ECO:0000256" key="1">
    <source>
        <dbReference type="ARBA" id="ARBA00011026"/>
    </source>
</evidence>
<dbReference type="Pfam" id="PF14753">
    <property type="entry name" value="FAM221"/>
    <property type="match status" value="1"/>
</dbReference>
<evidence type="ECO:0000256" key="2">
    <source>
        <dbReference type="ARBA" id="ARBA00039630"/>
    </source>
</evidence>
<comment type="similarity">
    <text evidence="1">Belongs to the FAM221 family.</text>
</comment>
<proteinExistence type="inferred from homology"/>
<reference evidence="3 4" key="1">
    <citation type="submission" date="2024-09" db="EMBL/GenBank/DDBJ databases">
        <title>Genome sequencing and assembly of Phytophthora oleae, isolate VK10A, causative agent of rot of olive drupes.</title>
        <authorList>
            <person name="Conti Taguali S."/>
            <person name="Riolo M."/>
            <person name="La Spada F."/>
            <person name="Cacciola S.O."/>
            <person name="Dionisio G."/>
        </authorList>
    </citation>
    <scope>NUCLEOTIDE SEQUENCE [LARGE SCALE GENOMIC DNA]</scope>
    <source>
        <strain evidence="3 4">VK10A</strain>
    </source>
</reference>
<keyword evidence="4" id="KW-1185">Reference proteome</keyword>
<dbReference type="PANTHER" id="PTHR31214">
    <property type="entry name" value="PROTEIN FAM221A-RELATED"/>
    <property type="match status" value="1"/>
</dbReference>
<dbReference type="AlphaFoldDB" id="A0ABD3F0L6"/>
<organism evidence="3 4">
    <name type="scientific">Phytophthora oleae</name>
    <dbReference type="NCBI Taxonomy" id="2107226"/>
    <lineage>
        <taxon>Eukaryota</taxon>
        <taxon>Sar</taxon>
        <taxon>Stramenopiles</taxon>
        <taxon>Oomycota</taxon>
        <taxon>Peronosporomycetes</taxon>
        <taxon>Peronosporales</taxon>
        <taxon>Peronosporaceae</taxon>
        <taxon>Phytophthora</taxon>
    </lineage>
</organism>
<dbReference type="EMBL" id="JBIMZQ010000043">
    <property type="protein sequence ID" value="KAL3660066.1"/>
    <property type="molecule type" value="Genomic_DNA"/>
</dbReference>
<evidence type="ECO:0000313" key="3">
    <source>
        <dbReference type="EMBL" id="KAL3660066.1"/>
    </source>
</evidence>
<evidence type="ECO:0000313" key="4">
    <source>
        <dbReference type="Proteomes" id="UP001632037"/>
    </source>
</evidence>
<dbReference type="InterPro" id="IPR026755">
    <property type="entry name" value="Fam221a/b"/>
</dbReference>
<comment type="caution">
    <text evidence="3">The sequence shown here is derived from an EMBL/GenBank/DDBJ whole genome shotgun (WGS) entry which is preliminary data.</text>
</comment>
<accession>A0ABD3F0L6</accession>
<name>A0ABD3F0L6_9STRA</name>
<sequence>MEQSSAERAKSLQLLKSKLRARRSRLNHRIAVTTEDLTPNQQEEAVNEQALSGLGGRQQENRIEDLQVKRTSRLLPPEAAQDVKLSAAFTSTTETSCNQVEVSVAELRQQFLKLKGKSTLPIDQPNELSGPTTAPFPMTMQSYTKMAIQWSCDKCKRECIPVREESRCLCGHRYKEHPSSVDDPRVKSPAGFRAFACTSSKCSCRAFFYVVAEGAWILRCRCKHRHTDHDPGSKPFVCKKSKCGCQGFDSPWVCNCDHPWSGHRQHRVEKKFDPLQLLQAQFTAPELNAVHRTDLLAAPLDLRL</sequence>
<protein>
    <recommendedName>
        <fullName evidence="2">Protein FAM221A</fullName>
    </recommendedName>
</protein>
<gene>
    <name evidence="3" type="ORF">V7S43_014988</name>
</gene>
<dbReference type="Proteomes" id="UP001632037">
    <property type="component" value="Unassembled WGS sequence"/>
</dbReference>
<dbReference type="PANTHER" id="PTHR31214:SF2">
    <property type="entry name" value="PROTEIN FAM221A"/>
    <property type="match status" value="1"/>
</dbReference>